<dbReference type="PANTHER" id="PTHR11092:SF0">
    <property type="entry name" value="EPIMERASE FAMILY PROTEIN SDR39U1"/>
    <property type="match status" value="1"/>
</dbReference>
<name>A0A2A9DV20_9MICO</name>
<evidence type="ECO:0000313" key="4">
    <source>
        <dbReference type="EMBL" id="PFG30627.1"/>
    </source>
</evidence>
<proteinExistence type="inferred from homology"/>
<dbReference type="NCBIfam" id="TIGR01777">
    <property type="entry name" value="yfcH"/>
    <property type="match status" value="1"/>
</dbReference>
<dbReference type="Gene3D" id="3.40.50.720">
    <property type="entry name" value="NAD(P)-binding Rossmann-like Domain"/>
    <property type="match status" value="1"/>
</dbReference>
<dbReference type="RefSeq" id="WP_098407060.1">
    <property type="nucleotide sequence ID" value="NZ_PDJE01000001.1"/>
</dbReference>
<dbReference type="EMBL" id="PDJE01000001">
    <property type="protein sequence ID" value="PFG30627.1"/>
    <property type="molecule type" value="Genomic_DNA"/>
</dbReference>
<dbReference type="Proteomes" id="UP000221369">
    <property type="component" value="Unassembled WGS sequence"/>
</dbReference>
<dbReference type="SUPFAM" id="SSF51735">
    <property type="entry name" value="NAD(P)-binding Rossmann-fold domains"/>
    <property type="match status" value="1"/>
</dbReference>
<keyword evidence="5" id="KW-1185">Reference proteome</keyword>
<dbReference type="PANTHER" id="PTHR11092">
    <property type="entry name" value="SUGAR NUCLEOTIDE EPIMERASE RELATED"/>
    <property type="match status" value="1"/>
</dbReference>
<dbReference type="Pfam" id="PF08338">
    <property type="entry name" value="DUF1731"/>
    <property type="match status" value="1"/>
</dbReference>
<evidence type="ECO:0000259" key="3">
    <source>
        <dbReference type="Pfam" id="PF08338"/>
    </source>
</evidence>
<comment type="similarity">
    <text evidence="1">Belongs to the NAD(P)-dependent epimerase/dehydratase family. SDR39U1 subfamily.</text>
</comment>
<dbReference type="InterPro" id="IPR013549">
    <property type="entry name" value="DUF1731"/>
</dbReference>
<dbReference type="InterPro" id="IPR001509">
    <property type="entry name" value="Epimerase_deHydtase"/>
</dbReference>
<evidence type="ECO:0008006" key="6">
    <source>
        <dbReference type="Google" id="ProtNLM"/>
    </source>
</evidence>
<dbReference type="InterPro" id="IPR036291">
    <property type="entry name" value="NAD(P)-bd_dom_sf"/>
</dbReference>
<evidence type="ECO:0000256" key="1">
    <source>
        <dbReference type="ARBA" id="ARBA00009353"/>
    </source>
</evidence>
<gene>
    <name evidence="4" type="ORF">ATJ78_1562</name>
</gene>
<evidence type="ECO:0000259" key="2">
    <source>
        <dbReference type="Pfam" id="PF01370"/>
    </source>
</evidence>
<dbReference type="AlphaFoldDB" id="A0A2A9DV20"/>
<sequence length="311" mass="33193">MTMRVLLSGASGMIGTAVRMRVRDMGHEVRLLVRRPPRHSLEVQWDPSSGTVPSGQIEWADAVISLSGASLSRLPWSAAYRREILSSRVRSTSAMATAIAASQHPPTVWANASAVGYYGRGPALDPFDEESAQGTGFLADAVAEWEAATAPARESTRVVLLRSGVVLGPMGALTPLTLAARFDVSPTFGSGAQRWPWVALTDEARAIEHILTVDVSGPVNIVAPALNTQSDVADAVARQLRRPSWLRIAAPLMRAGLGVAADDMLLADQPVIPQKLEDSGFEFEIVELDQAIAAAYGRTWTPPAALDATRP</sequence>
<accession>A0A2A9DV20</accession>
<protein>
    <recommendedName>
        <fullName evidence="6">TIGR01777 family protein</fullName>
    </recommendedName>
</protein>
<comment type="caution">
    <text evidence="4">The sequence shown here is derived from an EMBL/GenBank/DDBJ whole genome shotgun (WGS) entry which is preliminary data.</text>
</comment>
<dbReference type="Pfam" id="PF01370">
    <property type="entry name" value="Epimerase"/>
    <property type="match status" value="1"/>
</dbReference>
<feature type="domain" description="DUF1731" evidence="3">
    <location>
        <begin position="250"/>
        <end position="294"/>
    </location>
</feature>
<evidence type="ECO:0000313" key="5">
    <source>
        <dbReference type="Proteomes" id="UP000221369"/>
    </source>
</evidence>
<feature type="domain" description="NAD-dependent epimerase/dehydratase" evidence="2">
    <location>
        <begin position="5"/>
        <end position="216"/>
    </location>
</feature>
<dbReference type="InterPro" id="IPR010099">
    <property type="entry name" value="SDR39U1"/>
</dbReference>
<reference evidence="4 5" key="1">
    <citation type="submission" date="2017-10" db="EMBL/GenBank/DDBJ databases">
        <title>Sequencing the genomes of 1000 actinobacteria strains.</title>
        <authorList>
            <person name="Klenk H.-P."/>
        </authorList>
    </citation>
    <scope>NUCLEOTIDE SEQUENCE [LARGE SCALE GENOMIC DNA]</scope>
    <source>
        <strain evidence="4 5">DSM 21798</strain>
    </source>
</reference>
<organism evidence="4 5">
    <name type="scientific">Paramicrobacterium agarici</name>
    <dbReference type="NCBI Taxonomy" id="630514"/>
    <lineage>
        <taxon>Bacteria</taxon>
        <taxon>Bacillati</taxon>
        <taxon>Actinomycetota</taxon>
        <taxon>Actinomycetes</taxon>
        <taxon>Micrococcales</taxon>
        <taxon>Microbacteriaceae</taxon>
        <taxon>Paramicrobacterium</taxon>
    </lineage>
</organism>